<feature type="transmembrane region" description="Helical" evidence="8">
    <location>
        <begin position="46"/>
        <end position="65"/>
    </location>
</feature>
<feature type="transmembrane region" description="Helical" evidence="8">
    <location>
        <begin position="103"/>
        <end position="124"/>
    </location>
</feature>
<keyword evidence="7" id="KW-0129">CBS domain</keyword>
<protein>
    <submittedName>
        <fullName evidence="11">Drug resistance transporter, EmrB/QacA subfamily</fullName>
    </submittedName>
</protein>
<dbReference type="eggNOG" id="COG2814">
    <property type="taxonomic scope" value="Bacteria"/>
</dbReference>
<dbReference type="PANTHER" id="PTHR42718">
    <property type="entry name" value="MAJOR FACILITATOR SUPERFAMILY MULTIDRUG TRANSPORTER MFSC"/>
    <property type="match status" value="1"/>
</dbReference>
<dbReference type="CDD" id="cd17503">
    <property type="entry name" value="MFS_LmrB_MDR_like"/>
    <property type="match status" value="1"/>
</dbReference>
<feature type="transmembrane region" description="Helical" evidence="8">
    <location>
        <begin position="430"/>
        <end position="450"/>
    </location>
</feature>
<feature type="domain" description="Major facilitator superfamily (MFS) profile" evidence="9">
    <location>
        <begin position="8"/>
        <end position="456"/>
    </location>
</feature>
<dbReference type="Pfam" id="PF07690">
    <property type="entry name" value="MFS_1"/>
    <property type="match status" value="1"/>
</dbReference>
<feature type="transmembrane region" description="Helical" evidence="8">
    <location>
        <begin position="350"/>
        <end position="376"/>
    </location>
</feature>
<keyword evidence="3" id="KW-1003">Cell membrane</keyword>
<dbReference type="Gene3D" id="1.20.1250.20">
    <property type="entry name" value="MFS general substrate transporter like domains"/>
    <property type="match status" value="1"/>
</dbReference>
<evidence type="ECO:0000259" key="10">
    <source>
        <dbReference type="PROSITE" id="PS51371"/>
    </source>
</evidence>
<feature type="transmembrane region" description="Helical" evidence="8">
    <location>
        <begin position="325"/>
        <end position="344"/>
    </location>
</feature>
<evidence type="ECO:0000256" key="7">
    <source>
        <dbReference type="PROSITE-ProRule" id="PRU00703"/>
    </source>
</evidence>
<feature type="transmembrane region" description="Helical" evidence="8">
    <location>
        <begin position="193"/>
        <end position="215"/>
    </location>
</feature>
<dbReference type="InterPro" id="IPR036259">
    <property type="entry name" value="MFS_trans_sf"/>
</dbReference>
<keyword evidence="6 8" id="KW-0472">Membrane</keyword>
<feature type="transmembrane region" description="Helical" evidence="8">
    <location>
        <begin position="160"/>
        <end position="181"/>
    </location>
</feature>
<dbReference type="STRING" id="768710.DesyoDRAFT_1929"/>
<dbReference type="InterPro" id="IPR020846">
    <property type="entry name" value="MFS_dom"/>
</dbReference>
<feature type="domain" description="CBS" evidence="10">
    <location>
        <begin position="562"/>
        <end position="617"/>
    </location>
</feature>
<dbReference type="InterPro" id="IPR011701">
    <property type="entry name" value="MFS"/>
</dbReference>
<keyword evidence="4 8" id="KW-0812">Transmembrane</keyword>
<dbReference type="SMART" id="SM00116">
    <property type="entry name" value="CBS"/>
    <property type="match status" value="2"/>
</dbReference>
<feature type="transmembrane region" description="Helical" evidence="8">
    <location>
        <begin position="260"/>
        <end position="285"/>
    </location>
</feature>
<dbReference type="Proteomes" id="UP000005104">
    <property type="component" value="Chromosome"/>
</dbReference>
<evidence type="ECO:0000256" key="1">
    <source>
        <dbReference type="ARBA" id="ARBA00004651"/>
    </source>
</evidence>
<dbReference type="Gene3D" id="1.20.1720.10">
    <property type="entry name" value="Multidrug resistance protein D"/>
    <property type="match status" value="1"/>
</dbReference>
<dbReference type="InterPro" id="IPR046342">
    <property type="entry name" value="CBS_dom_sf"/>
</dbReference>
<dbReference type="GO" id="GO:0022857">
    <property type="term" value="F:transmembrane transporter activity"/>
    <property type="evidence" value="ECO:0007669"/>
    <property type="project" value="InterPro"/>
</dbReference>
<keyword evidence="2" id="KW-0813">Transport</keyword>
<name>H5XUM1_9FIRM</name>
<dbReference type="GO" id="GO:0005886">
    <property type="term" value="C:plasma membrane"/>
    <property type="evidence" value="ECO:0007669"/>
    <property type="project" value="UniProtKB-SubCell"/>
</dbReference>
<dbReference type="PROSITE" id="PS51371">
    <property type="entry name" value="CBS"/>
    <property type="match status" value="2"/>
</dbReference>
<keyword evidence="12" id="KW-1185">Reference proteome</keyword>
<dbReference type="Gene3D" id="3.10.580.10">
    <property type="entry name" value="CBS-domain"/>
    <property type="match status" value="1"/>
</dbReference>
<dbReference type="PRINTS" id="PR01036">
    <property type="entry name" value="TCRTETB"/>
</dbReference>
<evidence type="ECO:0000313" key="12">
    <source>
        <dbReference type="Proteomes" id="UP000005104"/>
    </source>
</evidence>
<sequence length="624" mass="67774">MEKEQKATVIVLICGAFLSVLNQTLMNPAIPSVMAELKINATTAQWLVSGFTLVNAIVVAVSAFLMDRFSTRKLFIAVFGLFFAGSLLAAWGINFPVLLAGRILQAICAGVMLPMSMTVLLLIFPHGKRGSAMGMYNFVIMFAPAMGPAISGILTDMAGWHVMFLIMAVLAAIIILIAAFAMKNFGKTKQVSLDKLSVTESSLGLFCLLYGFTMFGKVETLPAAVVLIALGAGILLVFARRQLKLTEPFLELRVLFDKQFLYGIVISMLISASLAAVSLTLPIYVQTVRGFSATISGLIMVPGSILGAIGGYFAGNLHDKFGARYLSIAGVALLSLGSLGMAMWGLETPIIIMIIVYCARSFGLMIANTPINIWSISNLPDEILHHGNAVSSAMRQVASTFGVALMVSTMSLATNLYAVDNSARSQLIGIHAAFYLSIAIAVIGLVLVIVKVKDRKKTQVISESETASELDAAMHSNPYTLSSGDSIERVIEKFIEYRTSGLPVIDNSRHIIGYVSDGDVLRYMAKQDVHVVGESFSLVLPDNEEFMSKARELLQRNVLEIATKHTITVELSTSLAEVCRLFYEHKLRKIPVTQNDVLVGTISRGDTMRYLMKRLPFNTEHKTG</sequence>
<dbReference type="PANTHER" id="PTHR42718:SF24">
    <property type="entry name" value="MAJOR FACILITATOR SUPERFAMILY (MFS) PROFILE DOMAIN-CONTAINING PROTEIN"/>
    <property type="match status" value="1"/>
</dbReference>
<evidence type="ECO:0000256" key="3">
    <source>
        <dbReference type="ARBA" id="ARBA00022475"/>
    </source>
</evidence>
<dbReference type="InterPro" id="IPR004638">
    <property type="entry name" value="EmrB-like"/>
</dbReference>
<feature type="transmembrane region" description="Helical" evidence="8">
    <location>
        <begin position="291"/>
        <end position="313"/>
    </location>
</feature>
<feature type="transmembrane region" description="Helical" evidence="8">
    <location>
        <begin position="221"/>
        <end position="239"/>
    </location>
</feature>
<gene>
    <name evidence="11" type="ORF">DesyoDRAFT_1929</name>
</gene>
<dbReference type="SUPFAM" id="SSF54631">
    <property type="entry name" value="CBS-domain pair"/>
    <property type="match status" value="1"/>
</dbReference>
<evidence type="ECO:0000259" key="9">
    <source>
        <dbReference type="PROSITE" id="PS50850"/>
    </source>
</evidence>
<evidence type="ECO:0000256" key="2">
    <source>
        <dbReference type="ARBA" id="ARBA00022448"/>
    </source>
</evidence>
<evidence type="ECO:0000256" key="5">
    <source>
        <dbReference type="ARBA" id="ARBA00022989"/>
    </source>
</evidence>
<feature type="transmembrane region" description="Helical" evidence="8">
    <location>
        <begin position="397"/>
        <end position="418"/>
    </location>
</feature>
<evidence type="ECO:0000256" key="8">
    <source>
        <dbReference type="SAM" id="Phobius"/>
    </source>
</evidence>
<dbReference type="AlphaFoldDB" id="H5XUM1"/>
<reference evidence="11 12" key="1">
    <citation type="submission" date="2011-11" db="EMBL/GenBank/DDBJ databases">
        <title>The Noncontiguous Finished genome of Desulfosporosinus youngiae DSM 17734.</title>
        <authorList>
            <consortium name="US DOE Joint Genome Institute (JGI-PGF)"/>
            <person name="Lucas S."/>
            <person name="Han J."/>
            <person name="Lapidus A."/>
            <person name="Cheng J.-F."/>
            <person name="Goodwin L."/>
            <person name="Pitluck S."/>
            <person name="Peters L."/>
            <person name="Ovchinnikova G."/>
            <person name="Lu M."/>
            <person name="Land M.L."/>
            <person name="Hauser L."/>
            <person name="Pester M."/>
            <person name="Spring S."/>
            <person name="Ollivier B."/>
            <person name="Rattei T."/>
            <person name="Klenk H.-P."/>
            <person name="Wagner M."/>
            <person name="Loy A."/>
            <person name="Woyke T.J."/>
        </authorList>
    </citation>
    <scope>NUCLEOTIDE SEQUENCE [LARGE SCALE GENOMIC DNA]</scope>
    <source>
        <strain evidence="11 12">DSM 17734</strain>
    </source>
</reference>
<feature type="transmembrane region" description="Helical" evidence="8">
    <location>
        <begin position="136"/>
        <end position="154"/>
    </location>
</feature>
<dbReference type="HOGENOM" id="CLU_000960_28_0_9"/>
<dbReference type="RefSeq" id="WP_007782230.1">
    <property type="nucleotide sequence ID" value="NZ_CM001441.1"/>
</dbReference>
<dbReference type="EMBL" id="CM001441">
    <property type="protein sequence ID" value="EHQ89039.1"/>
    <property type="molecule type" value="Genomic_DNA"/>
</dbReference>
<evidence type="ECO:0000256" key="4">
    <source>
        <dbReference type="ARBA" id="ARBA00022692"/>
    </source>
</evidence>
<keyword evidence="5 8" id="KW-1133">Transmembrane helix</keyword>
<dbReference type="PROSITE" id="PS50850">
    <property type="entry name" value="MFS"/>
    <property type="match status" value="1"/>
</dbReference>
<feature type="domain" description="CBS" evidence="10">
    <location>
        <begin position="474"/>
        <end position="532"/>
    </location>
</feature>
<dbReference type="InterPro" id="IPR000644">
    <property type="entry name" value="CBS_dom"/>
</dbReference>
<comment type="subcellular location">
    <subcellularLocation>
        <location evidence="1">Cell membrane</location>
        <topology evidence="1">Multi-pass membrane protein</topology>
    </subcellularLocation>
</comment>
<proteinExistence type="predicted"/>
<dbReference type="SUPFAM" id="SSF103473">
    <property type="entry name" value="MFS general substrate transporter"/>
    <property type="match status" value="1"/>
</dbReference>
<dbReference type="NCBIfam" id="TIGR00711">
    <property type="entry name" value="efflux_EmrB"/>
    <property type="match status" value="1"/>
</dbReference>
<accession>H5XUM1</accession>
<evidence type="ECO:0000256" key="6">
    <source>
        <dbReference type="ARBA" id="ARBA00023136"/>
    </source>
</evidence>
<evidence type="ECO:0000313" key="11">
    <source>
        <dbReference type="EMBL" id="EHQ89039.1"/>
    </source>
</evidence>
<organism evidence="11 12">
    <name type="scientific">Desulfosporosinus youngiae DSM 17734</name>
    <dbReference type="NCBI Taxonomy" id="768710"/>
    <lineage>
        <taxon>Bacteria</taxon>
        <taxon>Bacillati</taxon>
        <taxon>Bacillota</taxon>
        <taxon>Clostridia</taxon>
        <taxon>Eubacteriales</taxon>
        <taxon>Desulfitobacteriaceae</taxon>
        <taxon>Desulfosporosinus</taxon>
    </lineage>
</organism>
<dbReference type="Pfam" id="PF00571">
    <property type="entry name" value="CBS"/>
    <property type="match status" value="2"/>
</dbReference>
<dbReference type="OrthoDB" id="102502at2"/>
<feature type="transmembrane region" description="Helical" evidence="8">
    <location>
        <begin position="74"/>
        <end position="97"/>
    </location>
</feature>